<feature type="transmembrane region" description="Helical" evidence="11">
    <location>
        <begin position="271"/>
        <end position="290"/>
    </location>
</feature>
<keyword evidence="6" id="KW-0769">Symport</keyword>
<sequence length="440" mass="46925">MPLVTRSGKVGLASAVGTTVEWYDFFIYGTAAGLVFNHLFFPQFDPLIGTLLAFATFSAAFVARPIGGVLFGHFGDRIGRKSMLVLTLTIMGATTFAVGLLPSYDTIGIAAPILLVSLRFIQGLSLGGEYGGAVLMAVEHAPAGRRGYYGSWVHMGVPAGLMLGNAVFLAFGAMSPESFLQWGWRIPFLIGGVFVLFGLVMRLKLGESPNFAALKESDDVVKLPIAVVLRKYPKQVLLTGGAYLAIGVTFYVTTVFGLSYGTQQLGFSRNAMLVFVLVAMAVTFFALPVFGSLSDRVGRKPVFVGGVIAMGAMVFPWFWSLNSGSHVLAMLGYVLACVAFAASYGPLAAFFAESFETRIRYSGISFGYTLGTLASSAVAPIVATWLLDATGGYEWIAWYMIAMIVVSLLCTLALTETSTAELPDGHPRARAGEVSRSTAD</sequence>
<keyword evidence="5 11" id="KW-0812">Transmembrane</keyword>
<dbReference type="EMBL" id="VFPA01000001">
    <property type="protein sequence ID" value="TQM13386.1"/>
    <property type="molecule type" value="Genomic_DNA"/>
</dbReference>
<dbReference type="InterPro" id="IPR005828">
    <property type="entry name" value="MFS_sugar_transport-like"/>
</dbReference>
<evidence type="ECO:0000256" key="6">
    <source>
        <dbReference type="ARBA" id="ARBA00022847"/>
    </source>
</evidence>
<dbReference type="FunFam" id="1.20.1250.20:FF:000001">
    <property type="entry name" value="Dicarboxylate MFS transporter"/>
    <property type="match status" value="1"/>
</dbReference>
<feature type="transmembrane region" description="Helical" evidence="11">
    <location>
        <begin position="107"/>
        <end position="127"/>
    </location>
</feature>
<dbReference type="SUPFAM" id="SSF103473">
    <property type="entry name" value="MFS general substrate transporter"/>
    <property type="match status" value="1"/>
</dbReference>
<feature type="transmembrane region" description="Helical" evidence="11">
    <location>
        <begin position="395"/>
        <end position="414"/>
    </location>
</feature>
<feature type="transmembrane region" description="Helical" evidence="11">
    <location>
        <begin position="21"/>
        <end position="41"/>
    </location>
</feature>
<keyword evidence="7 11" id="KW-1133">Transmembrane helix</keyword>
<dbReference type="PANTHER" id="PTHR43045">
    <property type="entry name" value="SHIKIMATE TRANSPORTER"/>
    <property type="match status" value="1"/>
</dbReference>
<comment type="subcellular location">
    <subcellularLocation>
        <location evidence="1">Cell membrane</location>
        <topology evidence="1">Multi-pass membrane protein</topology>
    </subcellularLocation>
</comment>
<evidence type="ECO:0000256" key="5">
    <source>
        <dbReference type="ARBA" id="ARBA00022692"/>
    </source>
</evidence>
<reference evidence="13 14" key="1">
    <citation type="submission" date="2019-06" db="EMBL/GenBank/DDBJ databases">
        <title>Sequencing the genomes of 1000 actinobacteria strains.</title>
        <authorList>
            <person name="Klenk H.-P."/>
        </authorList>
    </citation>
    <scope>NUCLEOTIDE SEQUENCE [LARGE SCALE GENOMIC DNA]</scope>
    <source>
        <strain evidence="13 14">DSM 45301</strain>
    </source>
</reference>
<evidence type="ECO:0000256" key="7">
    <source>
        <dbReference type="ARBA" id="ARBA00022989"/>
    </source>
</evidence>
<dbReference type="PANTHER" id="PTHR43045:SF1">
    <property type="entry name" value="SHIKIMATE TRANSPORTER"/>
    <property type="match status" value="1"/>
</dbReference>
<dbReference type="OrthoDB" id="9066401at2"/>
<dbReference type="Pfam" id="PF00083">
    <property type="entry name" value="Sugar_tr"/>
    <property type="match status" value="1"/>
</dbReference>
<protein>
    <recommendedName>
        <fullName evidence="10">Putative proline/betaine transporter</fullName>
    </recommendedName>
</protein>
<accession>A0A543DVN3</accession>
<feature type="transmembrane region" description="Helical" evidence="11">
    <location>
        <begin position="302"/>
        <end position="319"/>
    </location>
</feature>
<evidence type="ECO:0000313" key="14">
    <source>
        <dbReference type="Proteomes" id="UP000315677"/>
    </source>
</evidence>
<dbReference type="PROSITE" id="PS50850">
    <property type="entry name" value="MFS"/>
    <property type="match status" value="1"/>
</dbReference>
<dbReference type="Pfam" id="PF07690">
    <property type="entry name" value="MFS_1"/>
    <property type="match status" value="1"/>
</dbReference>
<feature type="transmembrane region" description="Helical" evidence="11">
    <location>
        <begin position="331"/>
        <end position="352"/>
    </location>
</feature>
<evidence type="ECO:0000256" key="3">
    <source>
        <dbReference type="ARBA" id="ARBA00022448"/>
    </source>
</evidence>
<evidence type="ECO:0000256" key="11">
    <source>
        <dbReference type="SAM" id="Phobius"/>
    </source>
</evidence>
<dbReference type="AlphaFoldDB" id="A0A543DVN3"/>
<evidence type="ECO:0000256" key="4">
    <source>
        <dbReference type="ARBA" id="ARBA00022475"/>
    </source>
</evidence>
<keyword evidence="14" id="KW-1185">Reference proteome</keyword>
<evidence type="ECO:0000256" key="2">
    <source>
        <dbReference type="ARBA" id="ARBA00008240"/>
    </source>
</evidence>
<feature type="transmembrane region" description="Helical" evidence="11">
    <location>
        <begin position="182"/>
        <end position="201"/>
    </location>
</feature>
<evidence type="ECO:0000256" key="1">
    <source>
        <dbReference type="ARBA" id="ARBA00004651"/>
    </source>
</evidence>
<organism evidence="13 14">
    <name type="scientific">Pseudonocardia kunmingensis</name>
    <dbReference type="NCBI Taxonomy" id="630975"/>
    <lineage>
        <taxon>Bacteria</taxon>
        <taxon>Bacillati</taxon>
        <taxon>Actinomycetota</taxon>
        <taxon>Actinomycetes</taxon>
        <taxon>Pseudonocardiales</taxon>
        <taxon>Pseudonocardiaceae</taxon>
        <taxon>Pseudonocardia</taxon>
    </lineage>
</organism>
<evidence type="ECO:0000256" key="8">
    <source>
        <dbReference type="ARBA" id="ARBA00023136"/>
    </source>
</evidence>
<dbReference type="InterPro" id="IPR020846">
    <property type="entry name" value="MFS_dom"/>
</dbReference>
<evidence type="ECO:0000259" key="12">
    <source>
        <dbReference type="PROSITE" id="PS50850"/>
    </source>
</evidence>
<feature type="transmembrane region" description="Helical" evidence="11">
    <location>
        <begin position="47"/>
        <end position="71"/>
    </location>
</feature>
<keyword evidence="4" id="KW-1003">Cell membrane</keyword>
<name>A0A543DVN3_9PSEU</name>
<comment type="caution">
    <text evidence="13">The sequence shown here is derived from an EMBL/GenBank/DDBJ whole genome shotgun (WGS) entry which is preliminary data.</text>
</comment>
<dbReference type="RefSeq" id="WP_142047100.1">
    <property type="nucleotide sequence ID" value="NZ_VFPA01000001.1"/>
</dbReference>
<gene>
    <name evidence="13" type="ORF">FB558_0120</name>
</gene>
<evidence type="ECO:0000256" key="9">
    <source>
        <dbReference type="ARBA" id="ARBA00037295"/>
    </source>
</evidence>
<dbReference type="InterPro" id="IPR036259">
    <property type="entry name" value="MFS_trans_sf"/>
</dbReference>
<comment type="function">
    <text evidence="9">May be a proton symporter involved in the uptake of osmolytes such as proline and glycine betaine.</text>
</comment>
<feature type="transmembrane region" description="Helical" evidence="11">
    <location>
        <begin position="236"/>
        <end position="259"/>
    </location>
</feature>
<dbReference type="Proteomes" id="UP000315677">
    <property type="component" value="Unassembled WGS sequence"/>
</dbReference>
<comment type="similarity">
    <text evidence="2">Belongs to the major facilitator superfamily. Metabolite:H+ Symporter (MHS) family (TC 2.A.1.6) family.</text>
</comment>
<feature type="transmembrane region" description="Helical" evidence="11">
    <location>
        <begin position="83"/>
        <end position="101"/>
    </location>
</feature>
<dbReference type="GO" id="GO:0015293">
    <property type="term" value="F:symporter activity"/>
    <property type="evidence" value="ECO:0007669"/>
    <property type="project" value="UniProtKB-KW"/>
</dbReference>
<proteinExistence type="inferred from homology"/>
<feature type="transmembrane region" description="Helical" evidence="11">
    <location>
        <begin position="364"/>
        <end position="383"/>
    </location>
</feature>
<dbReference type="CDD" id="cd17369">
    <property type="entry name" value="MFS_ShiA_like"/>
    <property type="match status" value="1"/>
</dbReference>
<dbReference type="InterPro" id="IPR011701">
    <property type="entry name" value="MFS"/>
</dbReference>
<feature type="transmembrane region" description="Helical" evidence="11">
    <location>
        <begin position="148"/>
        <end position="170"/>
    </location>
</feature>
<dbReference type="GO" id="GO:0005886">
    <property type="term" value="C:plasma membrane"/>
    <property type="evidence" value="ECO:0007669"/>
    <property type="project" value="UniProtKB-SubCell"/>
</dbReference>
<evidence type="ECO:0000256" key="10">
    <source>
        <dbReference type="ARBA" id="ARBA00039918"/>
    </source>
</evidence>
<keyword evidence="8 11" id="KW-0472">Membrane</keyword>
<dbReference type="Gene3D" id="1.20.1250.20">
    <property type="entry name" value="MFS general substrate transporter like domains"/>
    <property type="match status" value="2"/>
</dbReference>
<feature type="domain" description="Major facilitator superfamily (MFS) profile" evidence="12">
    <location>
        <begin position="10"/>
        <end position="419"/>
    </location>
</feature>
<evidence type="ECO:0000313" key="13">
    <source>
        <dbReference type="EMBL" id="TQM13386.1"/>
    </source>
</evidence>
<keyword evidence="3" id="KW-0813">Transport</keyword>